<reference evidence="2" key="1">
    <citation type="submission" date="2018-10" db="EMBL/GenBank/DDBJ databases">
        <authorList>
            <person name="Plewniak F."/>
        </authorList>
    </citation>
    <scope>NUCLEOTIDE SEQUENCE</scope>
</reference>
<evidence type="ECO:0000256" key="1">
    <source>
        <dbReference type="SAM" id="Phobius"/>
    </source>
</evidence>
<dbReference type="EMBL" id="UOYP01000570">
    <property type="protein sequence ID" value="VAY89316.1"/>
    <property type="molecule type" value="Genomic_DNA"/>
</dbReference>
<gene>
    <name evidence="2" type="ORF">CARN8_6110002</name>
</gene>
<keyword evidence="1" id="KW-0812">Transmembrane</keyword>
<organism evidence="2">
    <name type="scientific">mine drainage metagenome</name>
    <dbReference type="NCBI Taxonomy" id="410659"/>
    <lineage>
        <taxon>unclassified sequences</taxon>
        <taxon>metagenomes</taxon>
        <taxon>ecological metagenomes</taxon>
    </lineage>
</organism>
<dbReference type="AlphaFoldDB" id="A0A3P3ZQW0"/>
<proteinExistence type="predicted"/>
<name>A0A3P3ZQW0_9ZZZZ</name>
<sequence length="130" mass="14269">MKSHGFLGYRGGWSLLTWMIFILGLALFRPALAAPDAPQNPNAVQVMEAFQKQQGDKDDGVTPVDDHKKKIIMFIMGVPLILMVLVTGVLGIGMGIYGKPWFVPHMIMAGLTMTLALVHAIVGVAWFFPF</sequence>
<keyword evidence="1" id="KW-1133">Transmembrane helix</keyword>
<evidence type="ECO:0000313" key="2">
    <source>
        <dbReference type="EMBL" id="VAY89316.1"/>
    </source>
</evidence>
<accession>A0A3P3ZQW0</accession>
<feature type="transmembrane region" description="Helical" evidence="1">
    <location>
        <begin position="106"/>
        <end position="128"/>
    </location>
</feature>
<keyword evidence="1" id="KW-0472">Membrane</keyword>
<feature type="transmembrane region" description="Helical" evidence="1">
    <location>
        <begin position="71"/>
        <end position="94"/>
    </location>
</feature>
<protein>
    <submittedName>
        <fullName evidence="2">Uncharacterized protein</fullName>
    </submittedName>
</protein>